<gene>
    <name evidence="4" type="ORF">CYMTET_22021</name>
</gene>
<sequence length="587" mass="65576">MAVNKSSKTTFRNFTGWIEARFIWILGAVTLVTLVVFRDHHSSTLESTTTQARARELARMHHHRSFAPDTPSPHTQLERPSHIQRMPTLSSDLQGFSSLSPTAFALEGIENPIENQTDSTSNSTLSSFWDLFEDQKRMDKMVLEASSNNSVIRRRRPRSSRRRPVVEPLRWKIAAKVVGSRKAAFVSQAGTKDALSYNHMAMVEVLPGGHMMTVWQGSVEGEGNKDQHLQYAFSVDPTGREWTAAKSIKWTQGPDAFNGETPRWSPVLQWVGEDGSTTVSHNADARGVVQLIYTQSTKQCRAPGGDIKMMTMSWPSKNWSMPYTIYSFEEEAKVPGINKVLANRLAVLSNGLFVLPYWREKGRSCPNVDDELAGKAGVLVSPDQGRTWKGFGEVSAMPKTWLIEQTVVEVDDGELVMLCRTQADFIYRVDSHDYGRTWGSPKPLKSMPNPNAKIAAIGLTTPITPPPGMESAPKCILLAHNDHKLLPQALTRVRTMLTLSASCNEEHTTWERILTIESSKVPGLRHHYPTLVQLPEFASPKHLRVILVYSTFFMKKFKKTESEGIKAIAVDLSFDAVANPSPPPQDI</sequence>
<protein>
    <recommendedName>
        <fullName evidence="3">Sialidase domain-containing protein</fullName>
    </recommendedName>
</protein>
<dbReference type="AlphaFoldDB" id="A0AAE0G257"/>
<organism evidence="4 5">
    <name type="scientific">Cymbomonas tetramitiformis</name>
    <dbReference type="NCBI Taxonomy" id="36881"/>
    <lineage>
        <taxon>Eukaryota</taxon>
        <taxon>Viridiplantae</taxon>
        <taxon>Chlorophyta</taxon>
        <taxon>Pyramimonadophyceae</taxon>
        <taxon>Pyramimonadales</taxon>
        <taxon>Pyramimonadaceae</taxon>
        <taxon>Cymbomonas</taxon>
    </lineage>
</organism>
<evidence type="ECO:0000313" key="4">
    <source>
        <dbReference type="EMBL" id="KAK3269541.1"/>
    </source>
</evidence>
<keyword evidence="5" id="KW-1185">Reference proteome</keyword>
<dbReference type="PANTHER" id="PTHR43752:SF2">
    <property type="entry name" value="BNR_ASP-BOX REPEAT FAMILY PROTEIN"/>
    <property type="match status" value="1"/>
</dbReference>
<accession>A0AAE0G257</accession>
<dbReference type="Gene3D" id="2.120.10.10">
    <property type="match status" value="1"/>
</dbReference>
<keyword evidence="2" id="KW-0812">Transmembrane</keyword>
<dbReference type="PANTHER" id="PTHR43752">
    <property type="entry name" value="BNR/ASP-BOX REPEAT FAMILY PROTEIN"/>
    <property type="match status" value="1"/>
</dbReference>
<reference evidence="4 5" key="1">
    <citation type="journal article" date="2015" name="Genome Biol. Evol.">
        <title>Comparative Genomics of a Bacterivorous Green Alga Reveals Evolutionary Causalities and Consequences of Phago-Mixotrophic Mode of Nutrition.</title>
        <authorList>
            <person name="Burns J.A."/>
            <person name="Paasch A."/>
            <person name="Narechania A."/>
            <person name="Kim E."/>
        </authorList>
    </citation>
    <scope>NUCLEOTIDE SEQUENCE [LARGE SCALE GENOMIC DNA]</scope>
    <source>
        <strain evidence="4 5">PLY_AMNH</strain>
    </source>
</reference>
<evidence type="ECO:0000256" key="1">
    <source>
        <dbReference type="SAM" id="MobiDB-lite"/>
    </source>
</evidence>
<comment type="caution">
    <text evidence="4">The sequence shown here is derived from an EMBL/GenBank/DDBJ whole genome shotgun (WGS) entry which is preliminary data.</text>
</comment>
<dbReference type="CDD" id="cd15482">
    <property type="entry name" value="Sialidase_non-viral"/>
    <property type="match status" value="1"/>
</dbReference>
<dbReference type="Proteomes" id="UP001190700">
    <property type="component" value="Unassembled WGS sequence"/>
</dbReference>
<feature type="region of interest" description="Disordered" evidence="1">
    <location>
        <begin position="60"/>
        <end position="80"/>
    </location>
</feature>
<dbReference type="InterPro" id="IPR011040">
    <property type="entry name" value="Sialidase"/>
</dbReference>
<keyword evidence="2" id="KW-1133">Transmembrane helix</keyword>
<proteinExistence type="predicted"/>
<evidence type="ECO:0000256" key="2">
    <source>
        <dbReference type="SAM" id="Phobius"/>
    </source>
</evidence>
<dbReference type="EMBL" id="LGRX02010889">
    <property type="protein sequence ID" value="KAK3269541.1"/>
    <property type="molecule type" value="Genomic_DNA"/>
</dbReference>
<dbReference type="InterPro" id="IPR036278">
    <property type="entry name" value="Sialidase_sf"/>
</dbReference>
<dbReference type="Pfam" id="PF13088">
    <property type="entry name" value="BNR_2"/>
    <property type="match status" value="1"/>
</dbReference>
<name>A0AAE0G257_9CHLO</name>
<feature type="domain" description="Sialidase" evidence="3">
    <location>
        <begin position="209"/>
        <end position="535"/>
    </location>
</feature>
<keyword evidence="2" id="KW-0472">Membrane</keyword>
<evidence type="ECO:0000313" key="5">
    <source>
        <dbReference type="Proteomes" id="UP001190700"/>
    </source>
</evidence>
<dbReference type="SUPFAM" id="SSF50939">
    <property type="entry name" value="Sialidases"/>
    <property type="match status" value="1"/>
</dbReference>
<evidence type="ECO:0000259" key="3">
    <source>
        <dbReference type="Pfam" id="PF13088"/>
    </source>
</evidence>
<feature type="transmembrane region" description="Helical" evidence="2">
    <location>
        <begin position="20"/>
        <end position="37"/>
    </location>
</feature>